<dbReference type="EMBL" id="FOIS01000004">
    <property type="protein sequence ID" value="SEW27712.1"/>
    <property type="molecule type" value="Genomic_DNA"/>
</dbReference>
<accession>A0A1I0QKF8</accession>
<keyword evidence="2" id="KW-1185">Reference proteome</keyword>
<evidence type="ECO:0000313" key="2">
    <source>
        <dbReference type="Proteomes" id="UP000183275"/>
    </source>
</evidence>
<evidence type="ECO:0000313" key="1">
    <source>
        <dbReference type="EMBL" id="SEW27712.1"/>
    </source>
</evidence>
<dbReference type="STRING" id="1202768.SAMN05216285_3702"/>
<reference evidence="2" key="1">
    <citation type="submission" date="2016-10" db="EMBL/GenBank/DDBJ databases">
        <authorList>
            <person name="Varghese N."/>
        </authorList>
    </citation>
    <scope>NUCLEOTIDE SEQUENCE [LARGE SCALE GENOMIC DNA]</scope>
    <source>
        <strain evidence="2">CGMCC 1.12284</strain>
    </source>
</reference>
<dbReference type="RefSeq" id="WP_143067737.1">
    <property type="nucleotide sequence ID" value="NZ_FOIS01000004.1"/>
</dbReference>
<sequence>MPYEFQCPRNGCSFELRCDADHEAARLARAHARVAHRSRIAPADLNRWLERIEAA</sequence>
<organism evidence="1 2">
    <name type="scientific">Natrinema salifodinae</name>
    <dbReference type="NCBI Taxonomy" id="1202768"/>
    <lineage>
        <taxon>Archaea</taxon>
        <taxon>Methanobacteriati</taxon>
        <taxon>Methanobacteriota</taxon>
        <taxon>Stenosarchaea group</taxon>
        <taxon>Halobacteria</taxon>
        <taxon>Halobacteriales</taxon>
        <taxon>Natrialbaceae</taxon>
        <taxon>Natrinema</taxon>
    </lineage>
</organism>
<protein>
    <recommendedName>
        <fullName evidence="3">DUF1059 domain-containing protein</fullName>
    </recommendedName>
</protein>
<dbReference type="Proteomes" id="UP000183275">
    <property type="component" value="Unassembled WGS sequence"/>
</dbReference>
<gene>
    <name evidence="1" type="ORF">SAMN05216285_3702</name>
</gene>
<dbReference type="AlphaFoldDB" id="A0A1I0QKF8"/>
<proteinExistence type="predicted"/>
<name>A0A1I0QKF8_9EURY</name>
<evidence type="ECO:0008006" key="3">
    <source>
        <dbReference type="Google" id="ProtNLM"/>
    </source>
</evidence>